<dbReference type="InterPro" id="IPR011066">
    <property type="entry name" value="MscS_channel_C_sf"/>
</dbReference>
<reference evidence="11" key="1">
    <citation type="journal article" date="2014" name="Int. J. Syst. Evol. Microbiol.">
        <title>Complete genome sequence of Corynebacterium casei LMG S-19264T (=DSM 44701T), isolated from a smear-ripened cheese.</title>
        <authorList>
            <consortium name="US DOE Joint Genome Institute (JGI-PGF)"/>
            <person name="Walter F."/>
            <person name="Albersmeier A."/>
            <person name="Kalinowski J."/>
            <person name="Ruckert C."/>
        </authorList>
    </citation>
    <scope>NUCLEOTIDE SEQUENCE</scope>
    <source>
        <strain evidence="11">JCM 16108</strain>
    </source>
</reference>
<feature type="transmembrane region" description="Helical" evidence="8">
    <location>
        <begin position="25"/>
        <end position="42"/>
    </location>
</feature>
<dbReference type="GO" id="GO:0005886">
    <property type="term" value="C:plasma membrane"/>
    <property type="evidence" value="ECO:0007669"/>
    <property type="project" value="UniProtKB-SubCell"/>
</dbReference>
<dbReference type="SUPFAM" id="SSF82689">
    <property type="entry name" value="Mechanosensitive channel protein MscS (YggB), C-terminal domain"/>
    <property type="match status" value="1"/>
</dbReference>
<reference evidence="11" key="2">
    <citation type="submission" date="2020-09" db="EMBL/GenBank/DDBJ databases">
        <authorList>
            <person name="Sun Q."/>
            <person name="Ohkuma M."/>
        </authorList>
    </citation>
    <scope>NUCLEOTIDE SEQUENCE</scope>
    <source>
        <strain evidence="11">JCM 16108</strain>
    </source>
</reference>
<dbReference type="InterPro" id="IPR011014">
    <property type="entry name" value="MscS_channel_TM-2"/>
</dbReference>
<feature type="compositionally biased region" description="Basic and acidic residues" evidence="7">
    <location>
        <begin position="345"/>
        <end position="360"/>
    </location>
</feature>
<feature type="transmembrane region" description="Helical" evidence="8">
    <location>
        <begin position="94"/>
        <end position="114"/>
    </location>
</feature>
<organism evidence="11 13">
    <name type="scientific">Halarchaeum rubridurum</name>
    <dbReference type="NCBI Taxonomy" id="489911"/>
    <lineage>
        <taxon>Archaea</taxon>
        <taxon>Methanobacteriati</taxon>
        <taxon>Methanobacteriota</taxon>
        <taxon>Stenosarchaea group</taxon>
        <taxon>Halobacteria</taxon>
        <taxon>Halobacteriales</taxon>
        <taxon>Halobacteriaceae</taxon>
    </lineage>
</organism>
<dbReference type="Pfam" id="PF00924">
    <property type="entry name" value="MS_channel_2nd"/>
    <property type="match status" value="1"/>
</dbReference>
<dbReference type="SUPFAM" id="SSF50182">
    <property type="entry name" value="Sm-like ribonucleoproteins"/>
    <property type="match status" value="1"/>
</dbReference>
<gene>
    <name evidence="11" type="ORF">GCM10009017_13590</name>
    <name evidence="12" type="ORF">J2752_000381</name>
</gene>
<evidence type="ECO:0000313" key="13">
    <source>
        <dbReference type="Proteomes" id="UP000614609"/>
    </source>
</evidence>
<feature type="compositionally biased region" description="Acidic residues" evidence="7">
    <location>
        <begin position="387"/>
        <end position="400"/>
    </location>
</feature>
<dbReference type="Gene3D" id="3.30.70.100">
    <property type="match status" value="1"/>
</dbReference>
<name>A0A830FVB7_9EURY</name>
<comment type="caution">
    <text evidence="11">The sequence shown here is derived from an EMBL/GenBank/DDBJ whole genome shotgun (WGS) entry which is preliminary data.</text>
</comment>
<dbReference type="InterPro" id="IPR006685">
    <property type="entry name" value="MscS_channel_2nd"/>
</dbReference>
<evidence type="ECO:0000256" key="6">
    <source>
        <dbReference type="ARBA" id="ARBA00023136"/>
    </source>
</evidence>
<dbReference type="EMBL" id="BMOO01000003">
    <property type="protein sequence ID" value="GGM64755.1"/>
    <property type="molecule type" value="Genomic_DNA"/>
</dbReference>
<evidence type="ECO:0000259" key="9">
    <source>
        <dbReference type="Pfam" id="PF00924"/>
    </source>
</evidence>
<comment type="subcellular location">
    <subcellularLocation>
        <location evidence="1">Cell membrane</location>
        <topology evidence="1">Multi-pass membrane protein</topology>
    </subcellularLocation>
</comment>
<keyword evidence="13" id="KW-1185">Reference proteome</keyword>
<evidence type="ECO:0000256" key="7">
    <source>
        <dbReference type="SAM" id="MobiDB-lite"/>
    </source>
</evidence>
<evidence type="ECO:0000256" key="1">
    <source>
        <dbReference type="ARBA" id="ARBA00004651"/>
    </source>
</evidence>
<dbReference type="GO" id="GO:0008381">
    <property type="term" value="F:mechanosensitive monoatomic ion channel activity"/>
    <property type="evidence" value="ECO:0007669"/>
    <property type="project" value="InterPro"/>
</dbReference>
<evidence type="ECO:0000256" key="4">
    <source>
        <dbReference type="ARBA" id="ARBA00022692"/>
    </source>
</evidence>
<evidence type="ECO:0000256" key="8">
    <source>
        <dbReference type="SAM" id="Phobius"/>
    </source>
</evidence>
<evidence type="ECO:0000256" key="5">
    <source>
        <dbReference type="ARBA" id="ARBA00022989"/>
    </source>
</evidence>
<evidence type="ECO:0000313" key="11">
    <source>
        <dbReference type="EMBL" id="GGM64755.1"/>
    </source>
</evidence>
<dbReference type="InterPro" id="IPR045275">
    <property type="entry name" value="MscS_archaea/bacteria_type"/>
</dbReference>
<evidence type="ECO:0000259" key="10">
    <source>
        <dbReference type="Pfam" id="PF21082"/>
    </source>
</evidence>
<keyword evidence="5 8" id="KW-1133">Transmembrane helix</keyword>
<dbReference type="PANTHER" id="PTHR30221">
    <property type="entry name" value="SMALL-CONDUCTANCE MECHANOSENSITIVE CHANNEL"/>
    <property type="match status" value="1"/>
</dbReference>
<dbReference type="Gene3D" id="2.30.30.60">
    <property type="match status" value="1"/>
</dbReference>
<feature type="domain" description="Mechanosensitive ion channel MscS" evidence="9">
    <location>
        <begin position="185"/>
        <end position="247"/>
    </location>
</feature>
<dbReference type="InterPro" id="IPR023408">
    <property type="entry name" value="MscS_beta-dom_sf"/>
</dbReference>
<keyword evidence="3" id="KW-1003">Cell membrane</keyword>
<dbReference type="Proteomes" id="UP000614609">
    <property type="component" value="Unassembled WGS sequence"/>
</dbReference>
<feature type="region of interest" description="Disordered" evidence="7">
    <location>
        <begin position="342"/>
        <end position="430"/>
    </location>
</feature>
<dbReference type="RefSeq" id="WP_188871230.1">
    <property type="nucleotide sequence ID" value="NZ_BMOO01000003.1"/>
</dbReference>
<evidence type="ECO:0000313" key="12">
    <source>
        <dbReference type="EMBL" id="MBP1953500.1"/>
    </source>
</evidence>
<feature type="transmembrane region" description="Helical" evidence="8">
    <location>
        <begin position="135"/>
        <end position="156"/>
    </location>
</feature>
<feature type="transmembrane region" description="Helical" evidence="8">
    <location>
        <begin position="54"/>
        <end position="74"/>
    </location>
</feature>
<reference evidence="12" key="3">
    <citation type="submission" date="2021-03" db="EMBL/GenBank/DDBJ databases">
        <title>Genomic Encyclopedia of Type Strains, Phase IV (KMG-IV): sequencing the most valuable type-strain genomes for metagenomic binning, comparative biology and taxonomic classification.</title>
        <authorList>
            <person name="Goeker M."/>
        </authorList>
    </citation>
    <scope>NUCLEOTIDE SEQUENCE</scope>
    <source>
        <strain evidence="12">DSM 22443</strain>
    </source>
</reference>
<dbReference type="InterPro" id="IPR010920">
    <property type="entry name" value="LSM_dom_sf"/>
</dbReference>
<dbReference type="OrthoDB" id="31543at2157"/>
<dbReference type="Proteomes" id="UP000765891">
    <property type="component" value="Unassembled WGS sequence"/>
</dbReference>
<evidence type="ECO:0000256" key="2">
    <source>
        <dbReference type="ARBA" id="ARBA00008017"/>
    </source>
</evidence>
<accession>A0A830FVB7</accession>
<keyword evidence="4 8" id="KW-0812">Transmembrane</keyword>
<proteinExistence type="inferred from homology"/>
<keyword evidence="6 8" id="KW-0472">Membrane</keyword>
<sequence length="430" mass="45887">MALPLVAGVSLAAHADQLALSVGSLVAFVALWWAIGRVGESLRDEFDLRLIDLLLGLLLLCLAVTELGTLIYVWELQSMLVTVIERFGDPLTLGAKAFVSLAVVVLGYVGTGVVKRAVENAAKRRDGVSDHEAEIAFRIAQLGIYLAGLLALLGLWEIDLSGLLIGAGFLGIVLGMAARQTLGAVLAGFVLMFARPFEIGDWVQVGDNEGIVTEISIVNTRIQTFDGEYVMLPNDYVGSEEVVNRSRKGRLRLHVAVGVDYDADVERAVEIAEETMGDLEEVLSVPRPQAVLTEFGDSAVTIDLRFWIDKPSARRKWRAHTAVISAVHEAFAEHGVKIPYPQRELSARPETDGFRVRDGTDEATAGTESDDAERRADDDGAERADGEAESDGDGSDEADAGSDGAESGGGEPDGGDGTDPNGDAETGAER</sequence>
<dbReference type="EMBL" id="JAGGKO010000001">
    <property type="protein sequence ID" value="MBP1953500.1"/>
    <property type="molecule type" value="Genomic_DNA"/>
</dbReference>
<feature type="compositionally biased region" description="Gly residues" evidence="7">
    <location>
        <begin position="406"/>
        <end position="417"/>
    </location>
</feature>
<dbReference type="SUPFAM" id="SSF82861">
    <property type="entry name" value="Mechanosensitive channel protein MscS (YggB), transmembrane region"/>
    <property type="match status" value="1"/>
</dbReference>
<protein>
    <submittedName>
        <fullName evidence="12">Small-conductance mechanosensitive channel</fullName>
    </submittedName>
</protein>
<dbReference type="Pfam" id="PF21082">
    <property type="entry name" value="MS_channel_3rd"/>
    <property type="match status" value="1"/>
</dbReference>
<feature type="compositionally biased region" description="Basic and acidic residues" evidence="7">
    <location>
        <begin position="372"/>
        <end position="386"/>
    </location>
</feature>
<comment type="similarity">
    <text evidence="2">Belongs to the MscS (TC 1.A.23) family.</text>
</comment>
<dbReference type="PANTHER" id="PTHR30221:SF20">
    <property type="entry name" value="SMALL-CONDUCTANCE MECHANOSENSITIVE CHANNEL"/>
    <property type="match status" value="1"/>
</dbReference>
<dbReference type="InterPro" id="IPR049278">
    <property type="entry name" value="MS_channel_C"/>
</dbReference>
<feature type="transmembrane region" description="Helical" evidence="8">
    <location>
        <begin position="162"/>
        <end position="194"/>
    </location>
</feature>
<feature type="domain" description="Mechanosensitive ion channel MscS C-terminal" evidence="10">
    <location>
        <begin position="255"/>
        <end position="338"/>
    </location>
</feature>
<dbReference type="Gene3D" id="1.10.287.1260">
    <property type="match status" value="1"/>
</dbReference>
<evidence type="ECO:0000256" key="3">
    <source>
        <dbReference type="ARBA" id="ARBA00022475"/>
    </source>
</evidence>
<dbReference type="AlphaFoldDB" id="A0A830FVB7"/>